<dbReference type="Gene3D" id="3.40.50.720">
    <property type="entry name" value="NAD(P)-binding Rossmann-like Domain"/>
    <property type="match status" value="1"/>
</dbReference>
<dbReference type="GO" id="GO:0005524">
    <property type="term" value="F:ATP binding"/>
    <property type="evidence" value="ECO:0007669"/>
    <property type="project" value="UniProtKB-UniRule"/>
</dbReference>
<dbReference type="InterPro" id="IPR036565">
    <property type="entry name" value="Mur-like_cat_sf"/>
</dbReference>
<evidence type="ECO:0000313" key="11">
    <source>
        <dbReference type="EMBL" id="MBC2595368.1"/>
    </source>
</evidence>
<feature type="binding site" evidence="7">
    <location>
        <begin position="107"/>
        <end position="113"/>
    </location>
    <ligand>
        <name>ATP</name>
        <dbReference type="ChEBI" id="CHEBI:30616"/>
    </ligand>
</feature>
<organism evidence="11 12">
    <name type="scientific">Ruficoccus amylovorans</name>
    <dbReference type="NCBI Taxonomy" id="1804625"/>
    <lineage>
        <taxon>Bacteria</taxon>
        <taxon>Pseudomonadati</taxon>
        <taxon>Verrucomicrobiota</taxon>
        <taxon>Opitutia</taxon>
        <taxon>Puniceicoccales</taxon>
        <taxon>Cerasicoccaceae</taxon>
        <taxon>Ruficoccus</taxon>
    </lineage>
</organism>
<keyword evidence="6 7" id="KW-0067">ATP-binding</keyword>
<evidence type="ECO:0000259" key="9">
    <source>
        <dbReference type="Pfam" id="PF02875"/>
    </source>
</evidence>
<name>A0A842HH93_9BACT</name>
<dbReference type="HAMAP" id="MF_00639">
    <property type="entry name" value="MurD"/>
    <property type="match status" value="1"/>
</dbReference>
<dbReference type="GO" id="GO:0051301">
    <property type="term" value="P:cell division"/>
    <property type="evidence" value="ECO:0007669"/>
    <property type="project" value="UniProtKB-KW"/>
</dbReference>
<dbReference type="PANTHER" id="PTHR43692">
    <property type="entry name" value="UDP-N-ACETYLMURAMOYLALANINE--D-GLUTAMATE LIGASE"/>
    <property type="match status" value="1"/>
</dbReference>
<dbReference type="UniPathway" id="UPA00219"/>
<evidence type="ECO:0000259" key="10">
    <source>
        <dbReference type="Pfam" id="PF08245"/>
    </source>
</evidence>
<dbReference type="GO" id="GO:0008360">
    <property type="term" value="P:regulation of cell shape"/>
    <property type="evidence" value="ECO:0007669"/>
    <property type="project" value="UniProtKB-KW"/>
</dbReference>
<dbReference type="EC" id="6.3.2.9" evidence="7 8"/>
<dbReference type="InterPro" id="IPR005762">
    <property type="entry name" value="MurD"/>
</dbReference>
<feature type="domain" description="Mur ligase central" evidence="10">
    <location>
        <begin position="105"/>
        <end position="211"/>
    </location>
</feature>
<comment type="function">
    <text evidence="7 8">Cell wall formation. Catalyzes the addition of glutamate to the nucleotide precursor UDP-N-acetylmuramoyl-L-alanine (UMA).</text>
</comment>
<dbReference type="InterPro" id="IPR036615">
    <property type="entry name" value="Mur_ligase_C_dom_sf"/>
</dbReference>
<feature type="domain" description="Mur ligase C-terminal" evidence="9">
    <location>
        <begin position="285"/>
        <end position="396"/>
    </location>
</feature>
<comment type="catalytic activity">
    <reaction evidence="7 8">
        <text>UDP-N-acetyl-alpha-D-muramoyl-L-alanine + D-glutamate + ATP = UDP-N-acetyl-alpha-D-muramoyl-L-alanyl-D-glutamate + ADP + phosphate + H(+)</text>
        <dbReference type="Rhea" id="RHEA:16429"/>
        <dbReference type="ChEBI" id="CHEBI:15378"/>
        <dbReference type="ChEBI" id="CHEBI:29986"/>
        <dbReference type="ChEBI" id="CHEBI:30616"/>
        <dbReference type="ChEBI" id="CHEBI:43474"/>
        <dbReference type="ChEBI" id="CHEBI:83898"/>
        <dbReference type="ChEBI" id="CHEBI:83900"/>
        <dbReference type="ChEBI" id="CHEBI:456216"/>
        <dbReference type="EC" id="6.3.2.9"/>
    </reaction>
</comment>
<keyword evidence="7 8" id="KW-0132">Cell division</keyword>
<dbReference type="SUPFAM" id="SSF53244">
    <property type="entry name" value="MurD-like peptide ligases, peptide-binding domain"/>
    <property type="match status" value="1"/>
</dbReference>
<dbReference type="EMBL" id="JACHVB010000035">
    <property type="protein sequence ID" value="MBC2595368.1"/>
    <property type="molecule type" value="Genomic_DNA"/>
</dbReference>
<comment type="similarity">
    <text evidence="7">Belongs to the MurCDEF family.</text>
</comment>
<comment type="pathway">
    <text evidence="2 7 8">Cell wall biogenesis; peptidoglycan biosynthesis.</text>
</comment>
<evidence type="ECO:0000256" key="4">
    <source>
        <dbReference type="ARBA" id="ARBA00022598"/>
    </source>
</evidence>
<gene>
    <name evidence="7 11" type="primary">murD</name>
    <name evidence="11" type="ORF">H5P28_13960</name>
</gene>
<dbReference type="SUPFAM" id="SSF51984">
    <property type="entry name" value="MurCD N-terminal domain"/>
    <property type="match status" value="1"/>
</dbReference>
<comment type="subcellular location">
    <subcellularLocation>
        <location evidence="1 7 8">Cytoplasm</location>
    </subcellularLocation>
</comment>
<keyword evidence="12" id="KW-1185">Reference proteome</keyword>
<dbReference type="Gene3D" id="3.90.190.20">
    <property type="entry name" value="Mur ligase, C-terminal domain"/>
    <property type="match status" value="1"/>
</dbReference>
<dbReference type="InterPro" id="IPR004101">
    <property type="entry name" value="Mur_ligase_C"/>
</dbReference>
<sequence length="441" mass="48002">METPELLKPLLERPAAIFGAGVSGRAAGDLLRSQGRFFEVYDERGGAQARTEFGEHEAARHGLVVHSPGFPPEHPWFEIARKAGCMVLGELDFASLYWGGGSIAVTGTNGKTTVTEFLAYAFKRAGQQAVAVGNIGYPMSRLFELSNHEGAVAVVEVSSFQSESLKHFRPQSLIWTNFDEDHLERYPSLKDYFEAKWRLVEQLSRPSLVIGESVATWAEKFGKTLPSFTRVVRREDKLGGPPANSPFLSYPQQENYRLVRAFWEKESMSVVTLESAAAQFRLPRHRLQKVDELRGVSFWNDSKATNFASALAAMKTFRQPVIWIGGGKSKGGDIGAFAQAMAGQIQGAALLGETAPELAEHLQAAGVGCQVCRSIPEAVAKAFAQAPAGAVVLLSPGFSSLDMFESYTQRGFAFEQAVLGLKKQKATDTNSACAKTGETLS</sequence>
<dbReference type="Proteomes" id="UP000546464">
    <property type="component" value="Unassembled WGS sequence"/>
</dbReference>
<keyword evidence="7 8" id="KW-0133">Cell shape</keyword>
<dbReference type="RefSeq" id="WP_185676320.1">
    <property type="nucleotide sequence ID" value="NZ_JACHVB010000035.1"/>
</dbReference>
<dbReference type="Pfam" id="PF02875">
    <property type="entry name" value="Mur_ligase_C"/>
    <property type="match status" value="1"/>
</dbReference>
<keyword evidence="7 8" id="KW-0573">Peptidoglycan synthesis</keyword>
<keyword evidence="4 7" id="KW-0436">Ligase</keyword>
<dbReference type="GO" id="GO:0009252">
    <property type="term" value="P:peptidoglycan biosynthetic process"/>
    <property type="evidence" value="ECO:0007669"/>
    <property type="project" value="UniProtKB-UniRule"/>
</dbReference>
<evidence type="ECO:0000256" key="6">
    <source>
        <dbReference type="ARBA" id="ARBA00022840"/>
    </source>
</evidence>
<evidence type="ECO:0000256" key="1">
    <source>
        <dbReference type="ARBA" id="ARBA00004496"/>
    </source>
</evidence>
<keyword evidence="3 7" id="KW-0963">Cytoplasm</keyword>
<dbReference type="AlphaFoldDB" id="A0A842HH93"/>
<evidence type="ECO:0000256" key="7">
    <source>
        <dbReference type="HAMAP-Rule" id="MF_00639"/>
    </source>
</evidence>
<keyword evidence="7 8" id="KW-0961">Cell wall biogenesis/degradation</keyword>
<evidence type="ECO:0000256" key="5">
    <source>
        <dbReference type="ARBA" id="ARBA00022741"/>
    </source>
</evidence>
<reference evidence="11 12" key="1">
    <citation type="submission" date="2020-07" db="EMBL/GenBank/DDBJ databases">
        <authorList>
            <person name="Feng X."/>
        </authorList>
    </citation>
    <scope>NUCLEOTIDE SEQUENCE [LARGE SCALE GENOMIC DNA]</scope>
    <source>
        <strain evidence="11 12">JCM31066</strain>
    </source>
</reference>
<dbReference type="GO" id="GO:0005737">
    <property type="term" value="C:cytoplasm"/>
    <property type="evidence" value="ECO:0007669"/>
    <property type="project" value="UniProtKB-SubCell"/>
</dbReference>
<dbReference type="SUPFAM" id="SSF53623">
    <property type="entry name" value="MurD-like peptide ligases, catalytic domain"/>
    <property type="match status" value="1"/>
</dbReference>
<evidence type="ECO:0000256" key="2">
    <source>
        <dbReference type="ARBA" id="ARBA00004752"/>
    </source>
</evidence>
<dbReference type="GO" id="GO:0008764">
    <property type="term" value="F:UDP-N-acetylmuramoylalanine-D-glutamate ligase activity"/>
    <property type="evidence" value="ECO:0007669"/>
    <property type="project" value="UniProtKB-UniRule"/>
</dbReference>
<accession>A0A842HH93</accession>
<keyword evidence="5 7" id="KW-0547">Nucleotide-binding</keyword>
<dbReference type="Pfam" id="PF08245">
    <property type="entry name" value="Mur_ligase_M"/>
    <property type="match status" value="1"/>
</dbReference>
<comment type="caution">
    <text evidence="11">The sequence shown here is derived from an EMBL/GenBank/DDBJ whole genome shotgun (WGS) entry which is preliminary data.</text>
</comment>
<dbReference type="InterPro" id="IPR013221">
    <property type="entry name" value="Mur_ligase_cen"/>
</dbReference>
<proteinExistence type="inferred from homology"/>
<evidence type="ECO:0000313" key="12">
    <source>
        <dbReference type="Proteomes" id="UP000546464"/>
    </source>
</evidence>
<dbReference type="PANTHER" id="PTHR43692:SF1">
    <property type="entry name" value="UDP-N-ACETYLMURAMOYLALANINE--D-GLUTAMATE LIGASE"/>
    <property type="match status" value="1"/>
</dbReference>
<dbReference type="GO" id="GO:0071555">
    <property type="term" value="P:cell wall organization"/>
    <property type="evidence" value="ECO:0007669"/>
    <property type="project" value="UniProtKB-KW"/>
</dbReference>
<keyword evidence="7 8" id="KW-0131">Cell cycle</keyword>
<dbReference type="NCBIfam" id="TIGR01087">
    <property type="entry name" value="murD"/>
    <property type="match status" value="1"/>
</dbReference>
<evidence type="ECO:0000256" key="3">
    <source>
        <dbReference type="ARBA" id="ARBA00022490"/>
    </source>
</evidence>
<evidence type="ECO:0000256" key="8">
    <source>
        <dbReference type="RuleBase" id="RU003664"/>
    </source>
</evidence>
<protein>
    <recommendedName>
        <fullName evidence="7 8">UDP-N-acetylmuramoylalanine--D-glutamate ligase</fullName>
        <ecNumber evidence="7 8">6.3.2.9</ecNumber>
    </recommendedName>
    <alternativeName>
        <fullName evidence="7">D-glutamic acid-adding enzyme</fullName>
    </alternativeName>
    <alternativeName>
        <fullName evidence="7">UDP-N-acetylmuramoyl-L-alanyl-D-glutamate synthetase</fullName>
    </alternativeName>
</protein>